<dbReference type="Pfam" id="PF03033">
    <property type="entry name" value="Glyco_transf_28"/>
    <property type="match status" value="1"/>
</dbReference>
<sequence length="389" mass="40635">MGTHQIQSSGPVIAIGAGGTGGHIYPGLALAEAVLRAEPDATVVFTGTERGLETRLVPEAGYRLHTVDMIPFDRSLGSRRFLLPAALARSAEQARRILREVAADVAVGMGGYSSAPLIAGARLARIPSLIHESNAVPGRANRFSASLTPNIAVASRAGAAAFGYRCRVIGMPLLPQIASLDRAASRRLARRRFGVPEGVRLIVVNGGSAGAVRLNDAAVELAGRWRDRRDVQLLIKAGKGGPGPLNARIAQLGAESVAHAVGYLERIDLAYSAADLMVCRSGSATVAELSVAGVPAVLVPYPYAPGDHQTHNARELVDAGGAVLVPDTEATAERLQRAVGALLDTPGRLEAMAQAAASPLHAHAADELADWVLDLAAQHRHTKQTKEIA</sequence>
<comment type="function">
    <text evidence="10">Cell wall formation. Catalyzes the transfer of a GlcNAc subunit on undecaprenyl-pyrophosphoryl-MurNAc-pentapeptide (lipid intermediate I) to form undecaprenyl-pyrophosphoryl-MurNAc-(pentapeptide)GlcNAc (lipid intermediate II).</text>
</comment>
<comment type="similarity">
    <text evidence="10">Belongs to the glycosyltransferase 28 family. MurG subfamily.</text>
</comment>
<evidence type="ECO:0000313" key="14">
    <source>
        <dbReference type="Proteomes" id="UP001216579"/>
    </source>
</evidence>
<gene>
    <name evidence="10" type="primary">murG</name>
    <name evidence="13" type="ORF">P3G67_32805</name>
</gene>
<evidence type="ECO:0000256" key="4">
    <source>
        <dbReference type="ARBA" id="ARBA00022679"/>
    </source>
</evidence>
<evidence type="ECO:0000256" key="1">
    <source>
        <dbReference type="ARBA" id="ARBA00022475"/>
    </source>
</evidence>
<feature type="binding site" evidence="10">
    <location>
        <position position="309"/>
    </location>
    <ligand>
        <name>UDP-N-acetyl-alpha-D-glucosamine</name>
        <dbReference type="ChEBI" id="CHEBI:57705"/>
    </ligand>
</feature>
<feature type="binding site" evidence="10">
    <location>
        <position position="134"/>
    </location>
    <ligand>
        <name>UDP-N-acetyl-alpha-D-glucosamine</name>
        <dbReference type="ChEBI" id="CHEBI:57705"/>
    </ligand>
</feature>
<evidence type="ECO:0000256" key="9">
    <source>
        <dbReference type="ARBA" id="ARBA00023316"/>
    </source>
</evidence>
<dbReference type="InterPro" id="IPR006009">
    <property type="entry name" value="GlcNAc_MurG"/>
</dbReference>
<keyword evidence="8 10" id="KW-0131">Cell cycle</keyword>
<evidence type="ECO:0000256" key="6">
    <source>
        <dbReference type="ARBA" id="ARBA00022984"/>
    </source>
</evidence>
<dbReference type="PANTHER" id="PTHR21015:SF22">
    <property type="entry name" value="GLYCOSYLTRANSFERASE"/>
    <property type="match status" value="1"/>
</dbReference>
<comment type="pathway">
    <text evidence="10">Cell wall biogenesis; peptidoglycan biosynthesis.</text>
</comment>
<dbReference type="EMBL" id="JARJBC010000031">
    <property type="protein sequence ID" value="MDF3293911.1"/>
    <property type="molecule type" value="Genomic_DNA"/>
</dbReference>
<dbReference type="RefSeq" id="WP_276096750.1">
    <property type="nucleotide sequence ID" value="NZ_JARJBC010000031.1"/>
</dbReference>
<keyword evidence="1 10" id="KW-1003">Cell membrane</keyword>
<keyword evidence="7 10" id="KW-0472">Membrane</keyword>
<feature type="binding site" evidence="10">
    <location>
        <position position="208"/>
    </location>
    <ligand>
        <name>UDP-N-acetyl-alpha-D-glucosamine</name>
        <dbReference type="ChEBI" id="CHEBI:57705"/>
    </ligand>
</feature>
<evidence type="ECO:0000256" key="5">
    <source>
        <dbReference type="ARBA" id="ARBA00022960"/>
    </source>
</evidence>
<comment type="catalytic activity">
    <reaction evidence="10">
        <text>di-trans,octa-cis-undecaprenyl diphospho-N-acetyl-alpha-D-muramoyl-L-alanyl-D-glutamyl-meso-2,6-diaminopimeloyl-D-alanyl-D-alanine + UDP-N-acetyl-alpha-D-glucosamine = di-trans,octa-cis-undecaprenyl diphospho-[N-acetyl-alpha-D-glucosaminyl-(1-&gt;4)]-N-acetyl-alpha-D-muramoyl-L-alanyl-D-glutamyl-meso-2,6-diaminopimeloyl-D-alanyl-D-alanine + UDP + H(+)</text>
        <dbReference type="Rhea" id="RHEA:31227"/>
        <dbReference type="ChEBI" id="CHEBI:15378"/>
        <dbReference type="ChEBI" id="CHEBI:57705"/>
        <dbReference type="ChEBI" id="CHEBI:58223"/>
        <dbReference type="ChEBI" id="CHEBI:61387"/>
        <dbReference type="ChEBI" id="CHEBI:61388"/>
        <dbReference type="EC" id="2.4.1.227"/>
    </reaction>
</comment>
<evidence type="ECO:0000313" key="13">
    <source>
        <dbReference type="EMBL" id="MDF3293911.1"/>
    </source>
</evidence>
<dbReference type="InterPro" id="IPR007235">
    <property type="entry name" value="Glyco_trans_28_C"/>
</dbReference>
<feature type="binding site" evidence="10">
    <location>
        <begin position="20"/>
        <end position="22"/>
    </location>
    <ligand>
        <name>UDP-N-acetyl-alpha-D-glucosamine</name>
        <dbReference type="ChEBI" id="CHEBI:57705"/>
    </ligand>
</feature>
<evidence type="ECO:0000256" key="7">
    <source>
        <dbReference type="ARBA" id="ARBA00023136"/>
    </source>
</evidence>
<keyword evidence="5 10" id="KW-0133">Cell shape</keyword>
<reference evidence="13 14" key="1">
    <citation type="submission" date="2023-03" db="EMBL/GenBank/DDBJ databases">
        <title>Draft genome sequence of Streptomyces sp. RB6PN23 isolated from peat swamp forest in Thailand.</title>
        <authorList>
            <person name="Klaysubun C."/>
            <person name="Duangmal K."/>
        </authorList>
    </citation>
    <scope>NUCLEOTIDE SEQUENCE [LARGE SCALE GENOMIC DNA]</scope>
    <source>
        <strain evidence="13 14">RB6PN23</strain>
    </source>
</reference>
<dbReference type="CDD" id="cd03785">
    <property type="entry name" value="GT28_MurG"/>
    <property type="match status" value="1"/>
</dbReference>
<dbReference type="Pfam" id="PF04101">
    <property type="entry name" value="Glyco_tran_28_C"/>
    <property type="match status" value="1"/>
</dbReference>
<dbReference type="PANTHER" id="PTHR21015">
    <property type="entry name" value="UDP-N-ACETYLGLUCOSAMINE--N-ACETYLMURAMYL-(PENTAPEPTIDE) PYROPHOSPHORYL-UNDECAPRENOL N-ACETYLGLUCOSAMINE TRANSFERASE 1"/>
    <property type="match status" value="1"/>
</dbReference>
<dbReference type="GO" id="GO:0016740">
    <property type="term" value="F:transferase activity"/>
    <property type="evidence" value="ECO:0007669"/>
    <property type="project" value="UniProtKB-KW"/>
</dbReference>
<comment type="subcellular location">
    <subcellularLocation>
        <location evidence="10">Cell membrane</location>
        <topology evidence="10">Peripheral membrane protein</topology>
        <orientation evidence="10">Cytoplasmic side</orientation>
    </subcellularLocation>
</comment>
<protein>
    <recommendedName>
        <fullName evidence="10">UDP-N-acetylglucosamine--N-acetylmuramyl-(pentapeptide) pyrophosphoryl-undecaprenol N-acetylglucosamine transferase</fullName>
        <ecNumber evidence="10">2.4.1.227</ecNumber>
    </recommendedName>
    <alternativeName>
        <fullName evidence="10">Undecaprenyl-PP-MurNAc-pentapeptide-UDPGlcNAc GlcNAc transferase</fullName>
    </alternativeName>
</protein>
<keyword evidence="3 10" id="KW-0328">Glycosyltransferase</keyword>
<evidence type="ECO:0000256" key="3">
    <source>
        <dbReference type="ARBA" id="ARBA00022676"/>
    </source>
</evidence>
<comment type="caution">
    <text evidence="13">The sequence shown here is derived from an EMBL/GenBank/DDBJ whole genome shotgun (WGS) entry which is preliminary data.</text>
</comment>
<dbReference type="Gene3D" id="3.40.50.2000">
    <property type="entry name" value="Glycogen Phosphorylase B"/>
    <property type="match status" value="2"/>
</dbReference>
<name>A0ABT5ZVR2_9ACTN</name>
<dbReference type="HAMAP" id="MF_00033">
    <property type="entry name" value="MurG"/>
    <property type="match status" value="1"/>
</dbReference>
<evidence type="ECO:0000259" key="11">
    <source>
        <dbReference type="Pfam" id="PF03033"/>
    </source>
</evidence>
<accession>A0ABT5ZVR2</accession>
<feature type="domain" description="Glycosyl transferase family 28 C-terminal" evidence="12">
    <location>
        <begin position="202"/>
        <end position="363"/>
    </location>
</feature>
<evidence type="ECO:0000256" key="10">
    <source>
        <dbReference type="HAMAP-Rule" id="MF_00033"/>
    </source>
</evidence>
<feature type="domain" description="Glycosyltransferase family 28 N-terminal" evidence="11">
    <location>
        <begin position="13"/>
        <end position="149"/>
    </location>
</feature>
<keyword evidence="14" id="KW-1185">Reference proteome</keyword>
<evidence type="ECO:0000256" key="2">
    <source>
        <dbReference type="ARBA" id="ARBA00022618"/>
    </source>
</evidence>
<evidence type="ECO:0000256" key="8">
    <source>
        <dbReference type="ARBA" id="ARBA00023306"/>
    </source>
</evidence>
<dbReference type="Proteomes" id="UP001216579">
    <property type="component" value="Unassembled WGS sequence"/>
</dbReference>
<keyword evidence="9 10" id="KW-0961">Cell wall biogenesis/degradation</keyword>
<dbReference type="InterPro" id="IPR004276">
    <property type="entry name" value="GlycoTrans_28_N"/>
</dbReference>
<dbReference type="SUPFAM" id="SSF53756">
    <property type="entry name" value="UDP-Glycosyltransferase/glycogen phosphorylase"/>
    <property type="match status" value="1"/>
</dbReference>
<keyword evidence="4 10" id="KW-0808">Transferase</keyword>
<comment type="caution">
    <text evidence="10">Lacks conserved residue(s) required for the propagation of feature annotation.</text>
</comment>
<organism evidence="13 14">
    <name type="scientific">Streptomyces silvisoli</name>
    <dbReference type="NCBI Taxonomy" id="3034235"/>
    <lineage>
        <taxon>Bacteria</taxon>
        <taxon>Bacillati</taxon>
        <taxon>Actinomycetota</taxon>
        <taxon>Actinomycetes</taxon>
        <taxon>Kitasatosporales</taxon>
        <taxon>Streptomycetaceae</taxon>
        <taxon>Streptomyces</taxon>
    </lineage>
</organism>
<keyword evidence="6 10" id="KW-0573">Peptidoglycan synthesis</keyword>
<proteinExistence type="inferred from homology"/>
<dbReference type="EC" id="2.4.1.227" evidence="10"/>
<keyword evidence="2 10" id="KW-0132">Cell division</keyword>
<evidence type="ECO:0000259" key="12">
    <source>
        <dbReference type="Pfam" id="PF04101"/>
    </source>
</evidence>